<sequence>MIEDVLAAAPLLRRLELRPMYADTNICSSADSGASTAAFRRLLDTSTLQGLSALAFDSLPPALAMSLVQHSNLRQLSILELRDVQWAPRLIDRALDTAPSRGPSGRSIASKGGGPTPQQLLAAIGSNMRQLRELDISRTERMELSPVAFGQLAAALPQLTALDVWGCPWLFNAAAEAAAAPDVSDEDVVTMLKQLRSLKVNRTSSRLLSVAAISQATALTHLVAGGDWDAERHVPQHRRVPSWHFSHLSSMQQLRSLQLRSCSLDSRAAAAVAQLTQLTSCGMYDSVLGLDMIAALSNCGSLVELKIRGMQCALSGGLPAPAVIAAAWAHLSRLTALETLDVTGCSSNAEFDAGLLLPLVEACGSRLRVLLLGACVKQQGELAEVLPACTGLTALDLSHSSCSFSADDLSALAGLSRLAKLQLHRCKPMLRDDVVAALVQLRQLQQLDLRDNDLSLAGARALLVALAGAGGQLNELRMGGNFDVTGRAKVQLAREFVHVAL</sequence>
<dbReference type="Proteomes" id="UP000256970">
    <property type="component" value="Unassembled WGS sequence"/>
</dbReference>
<accession>A0A383WIX9</accession>
<comment type="subcellular location">
    <subcellularLocation>
        <location evidence="1">Cytoplasm</location>
        <location evidence="1">Cytoskeleton</location>
        <location evidence="1">Cilium axoneme</location>
    </subcellularLocation>
</comment>
<organism evidence="2 3">
    <name type="scientific">Tetradesmus obliquus</name>
    <name type="common">Green alga</name>
    <name type="synonym">Acutodesmus obliquus</name>
    <dbReference type="NCBI Taxonomy" id="3088"/>
    <lineage>
        <taxon>Eukaryota</taxon>
        <taxon>Viridiplantae</taxon>
        <taxon>Chlorophyta</taxon>
        <taxon>core chlorophytes</taxon>
        <taxon>Chlorophyceae</taxon>
        <taxon>CS clade</taxon>
        <taxon>Sphaeropleales</taxon>
        <taxon>Scenedesmaceae</taxon>
        <taxon>Tetradesmus</taxon>
    </lineage>
</organism>
<keyword evidence="3" id="KW-1185">Reference proteome</keyword>
<dbReference type="GO" id="GO:0005930">
    <property type="term" value="C:axoneme"/>
    <property type="evidence" value="ECO:0007669"/>
    <property type="project" value="UniProtKB-SubCell"/>
</dbReference>
<proteinExistence type="predicted"/>
<dbReference type="Gene3D" id="3.80.10.10">
    <property type="entry name" value="Ribonuclease Inhibitor"/>
    <property type="match status" value="2"/>
</dbReference>
<name>A0A383WIX9_TETOB</name>
<protein>
    <recommendedName>
        <fullName evidence="4">F-box domain-containing protein</fullName>
    </recommendedName>
</protein>
<evidence type="ECO:0000313" key="2">
    <source>
        <dbReference type="EMBL" id="SZX77420.1"/>
    </source>
</evidence>
<evidence type="ECO:0000313" key="3">
    <source>
        <dbReference type="Proteomes" id="UP000256970"/>
    </source>
</evidence>
<dbReference type="PANTHER" id="PTHR12904:SF23">
    <property type="entry name" value="PROTEIN ZER-1 HOMOLOG"/>
    <property type="match status" value="1"/>
</dbReference>
<dbReference type="Pfam" id="PF13516">
    <property type="entry name" value="LRR_6"/>
    <property type="match status" value="1"/>
</dbReference>
<evidence type="ECO:0000256" key="1">
    <source>
        <dbReference type="ARBA" id="ARBA00004430"/>
    </source>
</evidence>
<reference evidence="2 3" key="1">
    <citation type="submission" date="2016-10" db="EMBL/GenBank/DDBJ databases">
        <authorList>
            <person name="Cai Z."/>
        </authorList>
    </citation>
    <scope>NUCLEOTIDE SEQUENCE [LARGE SCALE GENOMIC DNA]</scope>
</reference>
<dbReference type="PANTHER" id="PTHR12904">
    <property type="match status" value="1"/>
</dbReference>
<dbReference type="SUPFAM" id="SSF52047">
    <property type="entry name" value="RNI-like"/>
    <property type="match status" value="2"/>
</dbReference>
<dbReference type="EMBL" id="FNXT01001284">
    <property type="protein sequence ID" value="SZX77420.1"/>
    <property type="molecule type" value="Genomic_DNA"/>
</dbReference>
<evidence type="ECO:0008006" key="4">
    <source>
        <dbReference type="Google" id="ProtNLM"/>
    </source>
</evidence>
<gene>
    <name evidence="2" type="ORF">BQ4739_LOCUS17773</name>
</gene>
<dbReference type="InterPro" id="IPR051341">
    <property type="entry name" value="Zyg-11_UBL_adapter"/>
</dbReference>
<dbReference type="InterPro" id="IPR001611">
    <property type="entry name" value="Leu-rich_rpt"/>
</dbReference>
<dbReference type="InterPro" id="IPR032675">
    <property type="entry name" value="LRR_dom_sf"/>
</dbReference>
<dbReference type="AlphaFoldDB" id="A0A383WIX9"/>